<feature type="signal peptide" evidence="1">
    <location>
        <begin position="1"/>
        <end position="20"/>
    </location>
</feature>
<organism evidence="2 3">
    <name type="scientific">Tachysurus vachellii</name>
    <name type="common">Darkbarbel catfish</name>
    <name type="synonym">Pelteobagrus vachellii</name>
    <dbReference type="NCBI Taxonomy" id="175792"/>
    <lineage>
        <taxon>Eukaryota</taxon>
        <taxon>Metazoa</taxon>
        <taxon>Chordata</taxon>
        <taxon>Craniata</taxon>
        <taxon>Vertebrata</taxon>
        <taxon>Euteleostomi</taxon>
        <taxon>Actinopterygii</taxon>
        <taxon>Neopterygii</taxon>
        <taxon>Teleostei</taxon>
        <taxon>Ostariophysi</taxon>
        <taxon>Siluriformes</taxon>
        <taxon>Bagridae</taxon>
        <taxon>Tachysurus</taxon>
    </lineage>
</organism>
<comment type="caution">
    <text evidence="2">The sequence shown here is derived from an EMBL/GenBank/DDBJ whole genome shotgun (WGS) entry which is preliminary data.</text>
</comment>
<gene>
    <name evidence="2" type="ORF">Q7C36_013070</name>
</gene>
<dbReference type="AlphaFoldDB" id="A0AA88MSD2"/>
<keyword evidence="3" id="KW-1185">Reference proteome</keyword>
<sequence length="257" mass="28859">MINPVTFLLTLACLREMCLENNSCRPEQTGYTSCIIKNCGKALKPCAHKTIQEIVTEMKKEDPSASTLALQQEAGAAVLENLQSVLHCFRKINESLIDTTFCFIDAFLGDSEQHNDHEMPTFMSSDTGYISCWIKAAGRGYFSCFDHYDLKSLQSLQEHFAGSFDNFHCFLKKFPSLSEKCLPASIWLYGELSLAQLQRLAKSSEELLDCGTMWSDTWKQCMHESSDLPGANRTLPTEAKDVYVCAINEIIRATAMC</sequence>
<evidence type="ECO:0000313" key="3">
    <source>
        <dbReference type="Proteomes" id="UP001187315"/>
    </source>
</evidence>
<protein>
    <recommendedName>
        <fullName evidence="4">Secreted protein</fullName>
    </recommendedName>
</protein>
<reference evidence="2" key="1">
    <citation type="submission" date="2023-08" db="EMBL/GenBank/DDBJ databases">
        <title>Pelteobagrus vachellii genome.</title>
        <authorList>
            <person name="Liu H."/>
        </authorList>
    </citation>
    <scope>NUCLEOTIDE SEQUENCE</scope>
    <source>
        <strain evidence="2">PRFRI_2022a</strain>
        <tissue evidence="2">Muscle</tissue>
    </source>
</reference>
<name>A0AA88MSD2_TACVA</name>
<accession>A0AA88MSD2</accession>
<dbReference type="Proteomes" id="UP001187315">
    <property type="component" value="Unassembled WGS sequence"/>
</dbReference>
<evidence type="ECO:0008006" key="4">
    <source>
        <dbReference type="Google" id="ProtNLM"/>
    </source>
</evidence>
<proteinExistence type="predicted"/>
<evidence type="ECO:0000256" key="1">
    <source>
        <dbReference type="SAM" id="SignalP"/>
    </source>
</evidence>
<evidence type="ECO:0000313" key="2">
    <source>
        <dbReference type="EMBL" id="KAK2841491.1"/>
    </source>
</evidence>
<feature type="chain" id="PRO_5041713369" description="Secreted protein" evidence="1">
    <location>
        <begin position="21"/>
        <end position="257"/>
    </location>
</feature>
<dbReference type="EMBL" id="JAVHJS010000012">
    <property type="protein sequence ID" value="KAK2841491.1"/>
    <property type="molecule type" value="Genomic_DNA"/>
</dbReference>
<keyword evidence="1" id="KW-0732">Signal</keyword>